<dbReference type="Gene3D" id="3.40.50.150">
    <property type="entry name" value="Vaccinia Virus protein VP39"/>
    <property type="match status" value="1"/>
</dbReference>
<gene>
    <name evidence="1" type="ORF">AVDCRST_MAG03-1867</name>
</gene>
<accession>A0A6J4PIH5</accession>
<proteinExistence type="predicted"/>
<evidence type="ECO:0000313" key="1">
    <source>
        <dbReference type="EMBL" id="CAA9411046.1"/>
    </source>
</evidence>
<dbReference type="Pfam" id="PF13489">
    <property type="entry name" value="Methyltransf_23"/>
    <property type="match status" value="1"/>
</dbReference>
<reference evidence="1" key="1">
    <citation type="submission" date="2020-02" db="EMBL/GenBank/DDBJ databases">
        <authorList>
            <person name="Meier V. D."/>
        </authorList>
    </citation>
    <scope>NUCLEOTIDE SEQUENCE</scope>
    <source>
        <strain evidence="1">AVDCRST_MAG03</strain>
    </source>
</reference>
<organism evidence="1">
    <name type="scientific">uncultured Rubrobacteraceae bacterium</name>
    <dbReference type="NCBI Taxonomy" id="349277"/>
    <lineage>
        <taxon>Bacteria</taxon>
        <taxon>Bacillati</taxon>
        <taxon>Actinomycetota</taxon>
        <taxon>Rubrobacteria</taxon>
        <taxon>Rubrobacterales</taxon>
        <taxon>Rubrobacteraceae</taxon>
        <taxon>environmental samples</taxon>
    </lineage>
</organism>
<dbReference type="PANTHER" id="PTHR43861">
    <property type="entry name" value="TRANS-ACONITATE 2-METHYLTRANSFERASE-RELATED"/>
    <property type="match status" value="1"/>
</dbReference>
<dbReference type="AlphaFoldDB" id="A0A6J4PIH5"/>
<dbReference type="SUPFAM" id="SSF53335">
    <property type="entry name" value="S-adenosyl-L-methionine-dependent methyltransferases"/>
    <property type="match status" value="1"/>
</dbReference>
<dbReference type="CDD" id="cd02440">
    <property type="entry name" value="AdoMet_MTases"/>
    <property type="match status" value="1"/>
</dbReference>
<dbReference type="InterPro" id="IPR029063">
    <property type="entry name" value="SAM-dependent_MTases_sf"/>
</dbReference>
<sequence>MDVGSDVNFDGRATGFEVEIYGSSKGHIRMRVLWDDLLTEVPGISRGGLSILDAGGGAGHLSLLMAERDNRVLLCDPSREMLNMAEESVRDAGLEDLVITRHSTIQDLDEPEAGFDVITCHAVLEWLGDPEATLKHLVRYLRTDGLMSLMFYNQNAAVLKRALRGHFAEALKEPDTNSQGCTPLSEETVRTWLADLGMSIRSKSGIRMFHDHLPEEARNGDRLEDLLRLEKALRKQEPFASLGQHVHLICERA</sequence>
<name>A0A6J4PIH5_9ACTN</name>
<dbReference type="EMBL" id="CADCUT010000116">
    <property type="protein sequence ID" value="CAA9411046.1"/>
    <property type="molecule type" value="Genomic_DNA"/>
</dbReference>
<protein>
    <submittedName>
        <fullName evidence="1">Uncharacterized protein</fullName>
    </submittedName>
</protein>